<reference evidence="1 2" key="1">
    <citation type="submission" date="2019-10" db="EMBL/GenBank/DDBJ databases">
        <title>Complete genome sequences for adaption low water activity.</title>
        <authorList>
            <person name="Zhao L."/>
            <person name="Zhong J."/>
        </authorList>
    </citation>
    <scope>NUCLEOTIDE SEQUENCE [LARGE SCALE GENOMIC DNA]</scope>
    <source>
        <strain evidence="1 2">FDU301</strain>
        <plasmid evidence="2">pfdu301a</plasmid>
    </source>
</reference>
<keyword evidence="1" id="KW-0614">Plasmid</keyword>
<name>A0A6M6DZV6_PRIMG</name>
<evidence type="ECO:0000313" key="2">
    <source>
        <dbReference type="Proteomes" id="UP000501076"/>
    </source>
</evidence>
<sequence length="187" mass="21911">MSSSREGLENFMELLKQQEKETVHCFKTEVKKTKQPQKRVNKKPVDSTTAIKRKVSQQLKKRDPFYNQFIIFDSSKPLSIEENNKLKRLLGREVQMWEGDFQRFIYKFPNGSGVSVIMSTYTAGYWEVSDMTFPSKSIQKALPKKKRLRKKLMAKYNLKSTTTSNINRYAFFNNVEEHMGKVYAASK</sequence>
<gene>
    <name evidence="1" type="ORF">FDZ14_30405</name>
</gene>
<dbReference type="RefSeq" id="WP_171778390.1">
    <property type="nucleotide sequence ID" value="NZ_CP045273.1"/>
</dbReference>
<protein>
    <submittedName>
        <fullName evidence="1">Uncharacterized protein</fullName>
    </submittedName>
</protein>
<evidence type="ECO:0000313" key="1">
    <source>
        <dbReference type="EMBL" id="QJX80401.1"/>
    </source>
</evidence>
<proteinExistence type="predicted"/>
<dbReference type="EMBL" id="CP045273">
    <property type="protein sequence ID" value="QJX80401.1"/>
    <property type="molecule type" value="Genomic_DNA"/>
</dbReference>
<dbReference type="Proteomes" id="UP000501076">
    <property type="component" value="Plasmid pFDU301A"/>
</dbReference>
<geneLocation type="plasmid" evidence="2">
    <name>pfdu301a</name>
</geneLocation>
<organism evidence="1 2">
    <name type="scientific">Priestia megaterium</name>
    <name type="common">Bacillus megaterium</name>
    <dbReference type="NCBI Taxonomy" id="1404"/>
    <lineage>
        <taxon>Bacteria</taxon>
        <taxon>Bacillati</taxon>
        <taxon>Bacillota</taxon>
        <taxon>Bacilli</taxon>
        <taxon>Bacillales</taxon>
        <taxon>Bacillaceae</taxon>
        <taxon>Priestia</taxon>
    </lineage>
</organism>
<dbReference type="AlphaFoldDB" id="A0A6M6DZV6"/>
<accession>A0A6M6DZV6</accession>